<proteinExistence type="predicted"/>
<dbReference type="EMBL" id="PDDY01000004">
    <property type="protein sequence ID" value="PEH37944.1"/>
    <property type="molecule type" value="Genomic_DNA"/>
</dbReference>
<organism evidence="1 2">
    <name type="scientific">Burkholderia gladioli</name>
    <name type="common">Pseudomonas marginata</name>
    <name type="synonym">Phytomonas marginata</name>
    <dbReference type="NCBI Taxonomy" id="28095"/>
    <lineage>
        <taxon>Bacteria</taxon>
        <taxon>Pseudomonadati</taxon>
        <taxon>Pseudomonadota</taxon>
        <taxon>Betaproteobacteria</taxon>
        <taxon>Burkholderiales</taxon>
        <taxon>Burkholderiaceae</taxon>
        <taxon>Burkholderia</taxon>
    </lineage>
</organism>
<reference evidence="2" key="1">
    <citation type="submission" date="2017-09" db="EMBL/GenBank/DDBJ databases">
        <title>FDA dAtabase for Regulatory Grade micrObial Sequences (FDA-ARGOS): Supporting development and validation of Infectious Disease Dx tests.</title>
        <authorList>
            <person name="Minogue T."/>
            <person name="Wolcott M."/>
            <person name="Wasieloski L."/>
            <person name="Aguilar W."/>
            <person name="Moore D."/>
            <person name="Tallon L."/>
            <person name="Sadzewicz L."/>
            <person name="Ott S."/>
            <person name="Zhao X."/>
            <person name="Nagaraj S."/>
            <person name="Vavikolanu K."/>
            <person name="Aluvathingal J."/>
            <person name="Nadendla S."/>
            <person name="Sichtig H."/>
        </authorList>
    </citation>
    <scope>NUCLEOTIDE SEQUENCE [LARGE SCALE GENOMIC DNA]</scope>
    <source>
        <strain evidence="2">FDAARGOS_390</strain>
    </source>
</reference>
<evidence type="ECO:0000313" key="2">
    <source>
        <dbReference type="Proteomes" id="UP000220629"/>
    </source>
</evidence>
<sequence>MQHYDHRQLLITFSASTLGYLLQSNQVALFRAKRGMLNELTDLIHQQQYSVIPLSLCNGRHISSQLPRDRIQSETFVRPCLYVQSAPQRRCCLAMPSGKRVRHRSSQGSAYRGT</sequence>
<gene>
    <name evidence="1" type="ORF">CRM94_26225</name>
</gene>
<protein>
    <submittedName>
        <fullName evidence="1">Uncharacterized protein</fullName>
    </submittedName>
</protein>
<comment type="caution">
    <text evidence="1">The sequence shown here is derived from an EMBL/GenBank/DDBJ whole genome shotgun (WGS) entry which is preliminary data.</text>
</comment>
<name>A0A2A7S2P2_BURGA</name>
<evidence type="ECO:0000313" key="1">
    <source>
        <dbReference type="EMBL" id="PEH37944.1"/>
    </source>
</evidence>
<dbReference type="AlphaFoldDB" id="A0A2A7S2P2"/>
<accession>A0A2A7S2P2</accession>
<dbReference type="Proteomes" id="UP000220629">
    <property type="component" value="Unassembled WGS sequence"/>
</dbReference>